<dbReference type="InterPro" id="IPR036412">
    <property type="entry name" value="HAD-like_sf"/>
</dbReference>
<dbReference type="PRINTS" id="PR00413">
    <property type="entry name" value="HADHALOGNASE"/>
</dbReference>
<keyword evidence="2" id="KW-1185">Reference proteome</keyword>
<organism evidence="1 2">
    <name type="scientific">Pseudonocardia kunmingensis</name>
    <dbReference type="NCBI Taxonomy" id="630975"/>
    <lineage>
        <taxon>Bacteria</taxon>
        <taxon>Bacillati</taxon>
        <taxon>Actinomycetota</taxon>
        <taxon>Actinomycetes</taxon>
        <taxon>Pseudonocardiales</taxon>
        <taxon>Pseudonocardiaceae</taxon>
        <taxon>Pseudonocardia</taxon>
    </lineage>
</organism>
<gene>
    <name evidence="1" type="ORF">FB558_5777</name>
</gene>
<evidence type="ECO:0000313" key="1">
    <source>
        <dbReference type="EMBL" id="TQM09997.1"/>
    </source>
</evidence>
<protein>
    <submittedName>
        <fullName evidence="1">HAD superfamily hydrolase (TIGR01509 family)</fullName>
    </submittedName>
</protein>
<dbReference type="OrthoDB" id="9797743at2"/>
<dbReference type="SFLD" id="SFLDS00003">
    <property type="entry name" value="Haloacid_Dehalogenase"/>
    <property type="match status" value="1"/>
</dbReference>
<dbReference type="SFLD" id="SFLDG01129">
    <property type="entry name" value="C1.5:_HAD__Beta-PGM__Phosphata"/>
    <property type="match status" value="1"/>
</dbReference>
<dbReference type="InterPro" id="IPR023214">
    <property type="entry name" value="HAD_sf"/>
</dbReference>
<dbReference type="CDD" id="cd07505">
    <property type="entry name" value="HAD_BPGM-like"/>
    <property type="match status" value="1"/>
</dbReference>
<dbReference type="GO" id="GO:0050308">
    <property type="term" value="F:sugar-phosphatase activity"/>
    <property type="evidence" value="ECO:0007669"/>
    <property type="project" value="TreeGrafter"/>
</dbReference>
<dbReference type="PANTHER" id="PTHR43481:SF4">
    <property type="entry name" value="GLYCEROL-1-PHOSPHATE PHOSPHOHYDROLASE 1-RELATED"/>
    <property type="match status" value="1"/>
</dbReference>
<name>A0A543DKY0_9PSEU</name>
<dbReference type="InterPro" id="IPR051806">
    <property type="entry name" value="HAD-like_SPP"/>
</dbReference>
<comment type="caution">
    <text evidence="1">The sequence shown here is derived from an EMBL/GenBank/DDBJ whole genome shotgun (WGS) entry which is preliminary data.</text>
</comment>
<accession>A0A543DKY0</accession>
<dbReference type="PANTHER" id="PTHR43481">
    <property type="entry name" value="FRUCTOSE-1-PHOSPHATE PHOSPHATASE"/>
    <property type="match status" value="1"/>
</dbReference>
<dbReference type="Pfam" id="PF00702">
    <property type="entry name" value="Hydrolase"/>
    <property type="match status" value="1"/>
</dbReference>
<evidence type="ECO:0000313" key="2">
    <source>
        <dbReference type="Proteomes" id="UP000315677"/>
    </source>
</evidence>
<dbReference type="Gene3D" id="3.40.50.1000">
    <property type="entry name" value="HAD superfamily/HAD-like"/>
    <property type="match status" value="1"/>
</dbReference>
<sequence length="236" mass="24383">MPVARAPSAVLWDLDGTIVDTEPHFLRSVASIVARAGGALDEGDRRELVGANLWDMAATAIRAGARGSAAEIVEEIVESVTRRVRDGVEWRPGALELLGGVRAAGIPTALVTGSFRRIAEVVVGGIPFVAFDAVVTGEDVVRGKPDPQPYLRAAALLGVDIRGCLVIEDSVAGVRSGVAAGAAVVAVPGAVDVPAVQGCTTWHSLAGKDLSSLVAAWRAPDRLPGRTSDRTRPTSA</sequence>
<proteinExistence type="predicted"/>
<dbReference type="InterPro" id="IPR023198">
    <property type="entry name" value="PGP-like_dom2"/>
</dbReference>
<dbReference type="RefSeq" id="WP_142058521.1">
    <property type="nucleotide sequence ID" value="NZ_VFPA01000003.1"/>
</dbReference>
<dbReference type="InterPro" id="IPR006439">
    <property type="entry name" value="HAD-SF_hydro_IA"/>
</dbReference>
<dbReference type="Gene3D" id="1.10.150.240">
    <property type="entry name" value="Putative phosphatase, domain 2"/>
    <property type="match status" value="1"/>
</dbReference>
<dbReference type="SUPFAM" id="SSF56784">
    <property type="entry name" value="HAD-like"/>
    <property type="match status" value="1"/>
</dbReference>
<reference evidence="1 2" key="1">
    <citation type="submission" date="2019-06" db="EMBL/GenBank/DDBJ databases">
        <title>Sequencing the genomes of 1000 actinobacteria strains.</title>
        <authorList>
            <person name="Klenk H.-P."/>
        </authorList>
    </citation>
    <scope>NUCLEOTIDE SEQUENCE [LARGE SCALE GENOMIC DNA]</scope>
    <source>
        <strain evidence="1 2">DSM 45301</strain>
    </source>
</reference>
<dbReference type="EMBL" id="VFPA01000003">
    <property type="protein sequence ID" value="TQM09997.1"/>
    <property type="molecule type" value="Genomic_DNA"/>
</dbReference>
<dbReference type="NCBIfam" id="TIGR01509">
    <property type="entry name" value="HAD-SF-IA-v3"/>
    <property type="match status" value="1"/>
</dbReference>
<dbReference type="Proteomes" id="UP000315677">
    <property type="component" value="Unassembled WGS sequence"/>
</dbReference>
<dbReference type="AlphaFoldDB" id="A0A543DKY0"/>
<keyword evidence="1" id="KW-0378">Hydrolase</keyword>